<dbReference type="CDD" id="cd07250">
    <property type="entry name" value="HPPD_C_like"/>
    <property type="match status" value="1"/>
</dbReference>
<dbReference type="GO" id="GO:0003868">
    <property type="term" value="F:4-hydroxyphenylpyruvate dioxygenase activity"/>
    <property type="evidence" value="ECO:0007669"/>
    <property type="project" value="InterPro"/>
</dbReference>
<organism evidence="8 9">
    <name type="scientific">Herbaspirillum aquaticum</name>
    <dbReference type="NCBI Taxonomy" id="568783"/>
    <lineage>
        <taxon>Bacteria</taxon>
        <taxon>Pseudomonadati</taxon>
        <taxon>Pseudomonadota</taxon>
        <taxon>Betaproteobacteria</taxon>
        <taxon>Burkholderiales</taxon>
        <taxon>Oxalobacteraceae</taxon>
        <taxon>Herbaspirillum</taxon>
    </lineage>
</organism>
<dbReference type="Pfam" id="PF00903">
    <property type="entry name" value="Glyoxalase"/>
    <property type="match status" value="1"/>
</dbReference>
<sequence length="375" mass="41202">MGHADSQFATAAATSNPGNTHNTSGDLFDNPMGTDGFEFVEYTAADPAGIAAVLELMGFTAVARHRSKNVTLYRQGQINFILNGEPDSNAAAFAQVHGASVNAMAFRVKDAAHVYKRALELGAEGVEAKLGPMELNIPAIRGIGGSLLYLVDRYGDNGSIYDVDFQFFPGVERNPKGVGLTYIDHLTHNVMRGAMDTWSSFYTRLFNFREIKYFDIEGKVTGLRSRAMTSPCGKIRIPINESADDKSQIEEFIKQYNGEGIQHIALGTDDIYQTVRALYARGVPLQDTIATYYDLVERRIPGHGEDLAALRELKILIDGAPTAGQGLLLQIFTQNLIGPVFYEIIQRKGNDGFGEGNFKALFESIELDQMRRGVI</sequence>
<dbReference type="InterPro" id="IPR037523">
    <property type="entry name" value="VOC_core"/>
</dbReference>
<evidence type="ECO:0000256" key="3">
    <source>
        <dbReference type="ARBA" id="ARBA00022737"/>
    </source>
</evidence>
<keyword evidence="8" id="KW-0223">Dioxygenase</keyword>
<dbReference type="FunFam" id="3.10.180.10:FF:000018">
    <property type="entry name" value="4-hydroxyphenylpyruvate dioxygenase"/>
    <property type="match status" value="1"/>
</dbReference>
<dbReference type="InterPro" id="IPR041736">
    <property type="entry name" value="4OHPhenylPyrv_dOase_N"/>
</dbReference>
<feature type="region of interest" description="Disordered" evidence="6">
    <location>
        <begin position="1"/>
        <end position="28"/>
    </location>
</feature>
<evidence type="ECO:0000256" key="4">
    <source>
        <dbReference type="ARBA" id="ARBA00023004"/>
    </source>
</evidence>
<feature type="binding site" evidence="5">
    <location>
        <position position="263"/>
    </location>
    <ligand>
        <name>Fe cation</name>
        <dbReference type="ChEBI" id="CHEBI:24875"/>
    </ligand>
</feature>
<dbReference type="PANTHER" id="PTHR11959">
    <property type="entry name" value="4-HYDROXYPHENYLPYRUVATE DIOXYGENASE"/>
    <property type="match status" value="1"/>
</dbReference>
<keyword evidence="8" id="KW-0560">Oxidoreductase</keyword>
<evidence type="ECO:0000259" key="7">
    <source>
        <dbReference type="PROSITE" id="PS51819"/>
    </source>
</evidence>
<evidence type="ECO:0000256" key="1">
    <source>
        <dbReference type="ARBA" id="ARBA00005877"/>
    </source>
</evidence>
<name>A0A225SX29_9BURK</name>
<comment type="similarity">
    <text evidence="1">Belongs to the 4HPPD family.</text>
</comment>
<dbReference type="AlphaFoldDB" id="A0A225SX29"/>
<feature type="binding site" evidence="5">
    <location>
        <position position="343"/>
    </location>
    <ligand>
        <name>Fe cation</name>
        <dbReference type="ChEBI" id="CHEBI:24875"/>
    </ligand>
</feature>
<dbReference type="PROSITE" id="PS51819">
    <property type="entry name" value="VOC"/>
    <property type="match status" value="2"/>
</dbReference>
<dbReference type="Proteomes" id="UP000214747">
    <property type="component" value="Unassembled WGS sequence"/>
</dbReference>
<dbReference type="FunFam" id="3.10.180.10:FF:000007">
    <property type="entry name" value="4-hydroxyphenylpyruvate dioxygenase"/>
    <property type="match status" value="1"/>
</dbReference>
<evidence type="ECO:0000256" key="5">
    <source>
        <dbReference type="PIRSR" id="PIRSR009283-1"/>
    </source>
</evidence>
<protein>
    <submittedName>
        <fullName evidence="8">4-hydroxyphenylpyruvate dioxygenase</fullName>
    </submittedName>
</protein>
<feature type="domain" description="VOC" evidence="7">
    <location>
        <begin position="36"/>
        <end position="153"/>
    </location>
</feature>
<dbReference type="Gene3D" id="3.10.180.10">
    <property type="entry name" value="2,3-Dihydroxybiphenyl 1,2-Dioxygenase, domain 1"/>
    <property type="match status" value="2"/>
</dbReference>
<dbReference type="CDD" id="cd08342">
    <property type="entry name" value="HPPD_N_like"/>
    <property type="match status" value="1"/>
</dbReference>
<dbReference type="NCBIfam" id="TIGR01263">
    <property type="entry name" value="4HPPD"/>
    <property type="match status" value="1"/>
</dbReference>
<gene>
    <name evidence="8" type="primary">hppD</name>
    <name evidence="8" type="ORF">CEJ45_05010</name>
</gene>
<evidence type="ECO:0000313" key="8">
    <source>
        <dbReference type="EMBL" id="OWY35771.1"/>
    </source>
</evidence>
<dbReference type="InterPro" id="IPR004360">
    <property type="entry name" value="Glyas_Fos-R_dOase_dom"/>
</dbReference>
<proteinExistence type="inferred from homology"/>
<keyword evidence="8" id="KW-0670">Pyruvate</keyword>
<dbReference type="PANTHER" id="PTHR11959:SF1">
    <property type="entry name" value="4-HYDROXYPHENYLPYRUVATE DIOXYGENASE"/>
    <property type="match status" value="1"/>
</dbReference>
<dbReference type="GO" id="GO:0046872">
    <property type="term" value="F:metal ion binding"/>
    <property type="evidence" value="ECO:0007669"/>
    <property type="project" value="UniProtKB-KW"/>
</dbReference>
<dbReference type="InterPro" id="IPR005956">
    <property type="entry name" value="4OHPhenylPyrv_dOase"/>
</dbReference>
<feature type="compositionally biased region" description="Polar residues" evidence="6">
    <location>
        <begin position="7"/>
        <end position="25"/>
    </location>
</feature>
<feature type="binding site" evidence="5">
    <location>
        <position position="185"/>
    </location>
    <ligand>
        <name>Fe cation</name>
        <dbReference type="ChEBI" id="CHEBI:24875"/>
    </ligand>
</feature>
<accession>A0A225SX29</accession>
<evidence type="ECO:0000256" key="6">
    <source>
        <dbReference type="SAM" id="MobiDB-lite"/>
    </source>
</evidence>
<dbReference type="SUPFAM" id="SSF54593">
    <property type="entry name" value="Glyoxalase/Bleomycin resistance protein/Dihydroxybiphenyl dioxygenase"/>
    <property type="match status" value="1"/>
</dbReference>
<dbReference type="EMBL" id="NJGV01000004">
    <property type="protein sequence ID" value="OWY35771.1"/>
    <property type="molecule type" value="Genomic_DNA"/>
</dbReference>
<keyword evidence="9" id="KW-1185">Reference proteome</keyword>
<dbReference type="Pfam" id="PF14696">
    <property type="entry name" value="Glyoxalase_5"/>
    <property type="match status" value="1"/>
</dbReference>
<dbReference type="RefSeq" id="WP_088754109.1">
    <property type="nucleotide sequence ID" value="NZ_NJGV01000004.1"/>
</dbReference>
<reference evidence="8 9" key="1">
    <citation type="journal article" date="2010" name="Int. J. Syst. Evol. Microbiol.">
        <title>Reclassification of Herbaspirillum putei as a later heterotypic synonym of Herbaspirillum huttiense, with the description of H. huttiense subsp. huttiense subsp. nov. and H. huttiense subsp. putei subsp. nov., comb. nov., and description of Herbaspirillum aquaticum sp. nov.</title>
        <authorList>
            <person name="Dobritsa A.P."/>
            <person name="Reddy M.C."/>
            <person name="Samadpour M."/>
        </authorList>
    </citation>
    <scope>NUCLEOTIDE SEQUENCE [LARGE SCALE GENOMIC DNA]</scope>
    <source>
        <strain evidence="8 9">IEH 4430</strain>
    </source>
</reference>
<comment type="cofactor">
    <cofactor evidence="5">
        <name>Fe cation</name>
        <dbReference type="ChEBI" id="CHEBI:24875"/>
    </cofactor>
    <text evidence="5">Binds 1 Fe cation per subunit.</text>
</comment>
<comment type="caution">
    <text evidence="8">The sequence shown here is derived from an EMBL/GenBank/DDBJ whole genome shotgun (WGS) entry which is preliminary data.</text>
</comment>
<dbReference type="GO" id="GO:0006572">
    <property type="term" value="P:L-tyrosine catabolic process"/>
    <property type="evidence" value="ECO:0007669"/>
    <property type="project" value="TreeGrafter"/>
</dbReference>
<evidence type="ECO:0000256" key="2">
    <source>
        <dbReference type="ARBA" id="ARBA00022723"/>
    </source>
</evidence>
<keyword evidence="4 5" id="KW-0408">Iron</keyword>
<keyword evidence="3" id="KW-0677">Repeat</keyword>
<keyword evidence="2 5" id="KW-0479">Metal-binding</keyword>
<feature type="domain" description="VOC" evidence="7">
    <location>
        <begin position="182"/>
        <end position="334"/>
    </location>
</feature>
<dbReference type="InterPro" id="IPR041735">
    <property type="entry name" value="4OHPhenylPyrv_dOase_C"/>
</dbReference>
<dbReference type="PIRSF" id="PIRSF009283">
    <property type="entry name" value="HPP_dOase"/>
    <property type="match status" value="1"/>
</dbReference>
<dbReference type="InterPro" id="IPR029068">
    <property type="entry name" value="Glyas_Bleomycin-R_OHBP_Dase"/>
</dbReference>
<evidence type="ECO:0000313" key="9">
    <source>
        <dbReference type="Proteomes" id="UP000214747"/>
    </source>
</evidence>